<name>A0A6C0HMZ1_9ZZZZ</name>
<feature type="transmembrane region" description="Helical" evidence="2">
    <location>
        <begin position="86"/>
        <end position="114"/>
    </location>
</feature>
<keyword evidence="2" id="KW-0812">Transmembrane</keyword>
<organism evidence="3">
    <name type="scientific">viral metagenome</name>
    <dbReference type="NCBI Taxonomy" id="1070528"/>
    <lineage>
        <taxon>unclassified sequences</taxon>
        <taxon>metagenomes</taxon>
        <taxon>organismal metagenomes</taxon>
    </lineage>
</organism>
<feature type="transmembrane region" description="Helical" evidence="2">
    <location>
        <begin position="57"/>
        <end position="80"/>
    </location>
</feature>
<proteinExistence type="predicted"/>
<keyword evidence="2" id="KW-1133">Transmembrane helix</keyword>
<sequence length="210" mass="23306">MERIKDAFQSLPMPSMASAPPPEEQTFMDKALDGMTYNLYSLIYANAKAATFCPMDISITVMIVFTIILSRFIYLVFAYVFNFLVWFVYTIIVMGPSLIILLLLIIVGIVIYYFSEAVRSIANIVVVPLWNITIEGLAGLSGILSILIGVVLMIPKIIGINIENPLKPFGPEEYTITDGLPSLGEFFVMIGVKVVRPVVEATISSVFYDN</sequence>
<feature type="transmembrane region" description="Helical" evidence="2">
    <location>
        <begin position="121"/>
        <end position="154"/>
    </location>
</feature>
<accession>A0A6C0HMZ1</accession>
<keyword evidence="2" id="KW-0472">Membrane</keyword>
<dbReference type="EMBL" id="MN739995">
    <property type="protein sequence ID" value="QHT82068.1"/>
    <property type="molecule type" value="Genomic_DNA"/>
</dbReference>
<evidence type="ECO:0000313" key="3">
    <source>
        <dbReference type="EMBL" id="QHT82068.1"/>
    </source>
</evidence>
<protein>
    <submittedName>
        <fullName evidence="3">Uncharacterized protein</fullName>
    </submittedName>
</protein>
<feature type="region of interest" description="Disordered" evidence="1">
    <location>
        <begin position="1"/>
        <end position="21"/>
    </location>
</feature>
<evidence type="ECO:0000256" key="2">
    <source>
        <dbReference type="SAM" id="Phobius"/>
    </source>
</evidence>
<evidence type="ECO:0000256" key="1">
    <source>
        <dbReference type="SAM" id="MobiDB-lite"/>
    </source>
</evidence>
<dbReference type="AlphaFoldDB" id="A0A6C0HMZ1"/>
<reference evidence="3" key="1">
    <citation type="journal article" date="2020" name="Nature">
        <title>Giant virus diversity and host interactions through global metagenomics.</title>
        <authorList>
            <person name="Schulz F."/>
            <person name="Roux S."/>
            <person name="Paez-Espino D."/>
            <person name="Jungbluth S."/>
            <person name="Walsh D.A."/>
            <person name="Denef V.J."/>
            <person name="McMahon K.D."/>
            <person name="Konstantinidis K.T."/>
            <person name="Eloe-Fadrosh E.A."/>
            <person name="Kyrpides N.C."/>
            <person name="Woyke T."/>
        </authorList>
    </citation>
    <scope>NUCLEOTIDE SEQUENCE</scope>
    <source>
        <strain evidence="3">GVMAG-M-3300023184-160</strain>
    </source>
</reference>